<dbReference type="GO" id="GO:0006406">
    <property type="term" value="P:mRNA export from nucleus"/>
    <property type="evidence" value="ECO:0007669"/>
    <property type="project" value="TreeGrafter"/>
</dbReference>
<dbReference type="GO" id="GO:0003746">
    <property type="term" value="F:translation elongation factor activity"/>
    <property type="evidence" value="ECO:0007669"/>
    <property type="project" value="UniProtKB-KW"/>
</dbReference>
<keyword evidence="2" id="KW-0648">Protein biosynthesis</keyword>
<evidence type="ECO:0000313" key="2">
    <source>
        <dbReference type="EMBL" id="KAI1720295.1"/>
    </source>
</evidence>
<accession>A0AAD4R3L7</accession>
<proteinExistence type="predicted"/>
<gene>
    <name evidence="2" type="ORF">DdX_05681</name>
</gene>
<dbReference type="PANTHER" id="PTHR13265:SF0">
    <property type="entry name" value="HPR1"/>
    <property type="match status" value="1"/>
</dbReference>
<keyword evidence="2" id="KW-0251">Elongation factor</keyword>
<dbReference type="Pfam" id="PF11957">
    <property type="entry name" value="efThoc1"/>
    <property type="match status" value="1"/>
</dbReference>
<feature type="compositionally biased region" description="Low complexity" evidence="1">
    <location>
        <begin position="755"/>
        <end position="781"/>
    </location>
</feature>
<evidence type="ECO:0000313" key="3">
    <source>
        <dbReference type="Proteomes" id="UP001201812"/>
    </source>
</evidence>
<protein>
    <submittedName>
        <fullName evidence="2">THO complex subunit 1 transcription elongation factor domain-containing protein</fullName>
    </submittedName>
</protein>
<dbReference type="EMBL" id="JAKKPZ010000006">
    <property type="protein sequence ID" value="KAI1720295.1"/>
    <property type="molecule type" value="Genomic_DNA"/>
</dbReference>
<reference evidence="2" key="1">
    <citation type="submission" date="2022-01" db="EMBL/GenBank/DDBJ databases">
        <title>Genome Sequence Resource for Two Populations of Ditylenchus destructor, the Migratory Endoparasitic Phytonematode.</title>
        <authorList>
            <person name="Zhang H."/>
            <person name="Lin R."/>
            <person name="Xie B."/>
        </authorList>
    </citation>
    <scope>NUCLEOTIDE SEQUENCE</scope>
    <source>
        <strain evidence="2">BazhouSP</strain>
    </source>
</reference>
<feature type="compositionally biased region" description="Basic and acidic residues" evidence="1">
    <location>
        <begin position="660"/>
        <end position="698"/>
    </location>
</feature>
<dbReference type="GO" id="GO:0000445">
    <property type="term" value="C:THO complex part of transcription export complex"/>
    <property type="evidence" value="ECO:0007669"/>
    <property type="project" value="TreeGrafter"/>
</dbReference>
<feature type="compositionally biased region" description="Basic and acidic residues" evidence="1">
    <location>
        <begin position="580"/>
        <end position="653"/>
    </location>
</feature>
<organism evidence="2 3">
    <name type="scientific">Ditylenchus destructor</name>
    <dbReference type="NCBI Taxonomy" id="166010"/>
    <lineage>
        <taxon>Eukaryota</taxon>
        <taxon>Metazoa</taxon>
        <taxon>Ecdysozoa</taxon>
        <taxon>Nematoda</taxon>
        <taxon>Chromadorea</taxon>
        <taxon>Rhabditida</taxon>
        <taxon>Tylenchina</taxon>
        <taxon>Tylenchomorpha</taxon>
        <taxon>Sphaerularioidea</taxon>
        <taxon>Anguinidae</taxon>
        <taxon>Anguininae</taxon>
        <taxon>Ditylenchus</taxon>
    </lineage>
</organism>
<sequence>MDKAVESLNVEGVKLVNAKLKEAGQDTDQIRSNIERTLRSRALSFGNSRSVEDVDQFLQFVIRLAQEEQCPKSLCIQILQDIFDVSPIKRCEQLFGIVENNIAIFKTDFFFSSCKNMILRMCNDLLKRISRTVDTGFCGRILILLARSLPLNEKSGLNLPGHFNTENTTSYEQDKPDEDADMEVGEIRENKDSAINVDYGLYAKFWEIQNYFCNPTVIIDSSTFERFKNEVSDVLDTFSTYKLERPSSAVKVQQNERSISSVPAIYVHQNGIPNGDIKIKKEIKTEDEPIRNMDQKPSCSTTSAKEDDFFAKYLTNQKLFHLQLADSQFRRYFLVQCLILANYITSRPKSKETSTNLTGSQENFLKEVTDQCFALLKETYPQGTHFVDSVKRILARERIWSNWKSEGCIDLITPLTKLECKAFKKRPVKRYQENVIDLGNDELTRLWNINSENLNACIEAKRNAVPDLRKFLDDGLDELDPAQKVEEQYKSVNDEKYQWMASRFLLYNSDQYMMCPNSDPKAPRESIGKYLEKAILQSAMFHTPELKIKAENIKAAIVKKLADEEAEKIKLANEEQEKIKREAEAAQEEKRRQDEEEQKKKHAEEEKKRKAAEEDDKKRKAEAEEEQKRKRIENSRKSHDEESKPKKAHEEVQKIVVQKKSNDEQKPKKVQEDDQKLRTAEEEQKHKERNVENDKHDPAPASKSSSKSKRISNAGSTNESDARDGSPVVPPKKPREESSNHKRVRQPSTPQTVQESASSHSSSRRSNGESGSSKYSSSRKK</sequence>
<name>A0AAD4R3L7_9BILA</name>
<dbReference type="InterPro" id="IPR021861">
    <property type="entry name" value="THO_THOC1"/>
</dbReference>
<dbReference type="Proteomes" id="UP001201812">
    <property type="component" value="Unassembled WGS sequence"/>
</dbReference>
<feature type="region of interest" description="Disordered" evidence="1">
    <location>
        <begin position="580"/>
        <end position="781"/>
    </location>
</feature>
<comment type="caution">
    <text evidence="2">The sequence shown here is derived from an EMBL/GenBank/DDBJ whole genome shotgun (WGS) entry which is preliminary data.</text>
</comment>
<evidence type="ECO:0000256" key="1">
    <source>
        <dbReference type="SAM" id="MobiDB-lite"/>
    </source>
</evidence>
<keyword evidence="3" id="KW-1185">Reference proteome</keyword>
<dbReference type="AlphaFoldDB" id="A0AAD4R3L7"/>
<dbReference type="PANTHER" id="PTHR13265">
    <property type="entry name" value="THO COMPLEX SUBUNIT 1"/>
    <property type="match status" value="1"/>
</dbReference>